<dbReference type="Proteomes" id="UP001415857">
    <property type="component" value="Unassembled WGS sequence"/>
</dbReference>
<comment type="caution">
    <text evidence="1">The sequence shown here is derived from an EMBL/GenBank/DDBJ whole genome shotgun (WGS) entry which is preliminary data.</text>
</comment>
<proteinExistence type="predicted"/>
<reference evidence="1 2" key="1">
    <citation type="journal article" date="2024" name="Plant J.">
        <title>Genome sequences and population genomics reveal climatic adaptation and genomic divergence between two closely related sweetgum species.</title>
        <authorList>
            <person name="Xu W.Q."/>
            <person name="Ren C.Q."/>
            <person name="Zhang X.Y."/>
            <person name="Comes H.P."/>
            <person name="Liu X.H."/>
            <person name="Li Y.G."/>
            <person name="Kettle C.J."/>
            <person name="Jalonen R."/>
            <person name="Gaisberger H."/>
            <person name="Ma Y.Z."/>
            <person name="Qiu Y.X."/>
        </authorList>
    </citation>
    <scope>NUCLEOTIDE SEQUENCE [LARGE SCALE GENOMIC DNA]</scope>
    <source>
        <strain evidence="1">Hangzhou</strain>
    </source>
</reference>
<protein>
    <submittedName>
        <fullName evidence="1">Uncharacterized protein</fullName>
    </submittedName>
</protein>
<keyword evidence="2" id="KW-1185">Reference proteome</keyword>
<name>A0AAP0RXP6_LIQFO</name>
<gene>
    <name evidence="1" type="ORF">L1049_015303</name>
</gene>
<dbReference type="EMBL" id="JBBPBK010000004">
    <property type="protein sequence ID" value="KAK9286896.1"/>
    <property type="molecule type" value="Genomic_DNA"/>
</dbReference>
<dbReference type="AlphaFoldDB" id="A0AAP0RXP6"/>
<accession>A0AAP0RXP6</accession>
<sequence length="65" mass="7465">MPNPMHAHITSRSKQSSDAKVITIAIDSASLQPFTARQWRLNQQYIIKTVPTKNTPKKLMHLRHT</sequence>
<organism evidence="1 2">
    <name type="scientific">Liquidambar formosana</name>
    <name type="common">Formosan gum</name>
    <dbReference type="NCBI Taxonomy" id="63359"/>
    <lineage>
        <taxon>Eukaryota</taxon>
        <taxon>Viridiplantae</taxon>
        <taxon>Streptophyta</taxon>
        <taxon>Embryophyta</taxon>
        <taxon>Tracheophyta</taxon>
        <taxon>Spermatophyta</taxon>
        <taxon>Magnoliopsida</taxon>
        <taxon>eudicotyledons</taxon>
        <taxon>Gunneridae</taxon>
        <taxon>Pentapetalae</taxon>
        <taxon>Saxifragales</taxon>
        <taxon>Altingiaceae</taxon>
        <taxon>Liquidambar</taxon>
    </lineage>
</organism>
<evidence type="ECO:0000313" key="2">
    <source>
        <dbReference type="Proteomes" id="UP001415857"/>
    </source>
</evidence>
<evidence type="ECO:0000313" key="1">
    <source>
        <dbReference type="EMBL" id="KAK9286896.1"/>
    </source>
</evidence>